<accession>A0A182NYM4</accession>
<protein>
    <submittedName>
        <fullName evidence="1">Uncharacterized protein</fullName>
    </submittedName>
</protein>
<dbReference type="AlphaFoldDB" id="A0A182NYM4"/>
<sequence length="21" mass="2200">MGVGGRMCSSLRIHLCCPAAH</sequence>
<dbReference type="Proteomes" id="UP000075884">
    <property type="component" value="Unassembled WGS sequence"/>
</dbReference>
<evidence type="ECO:0000313" key="2">
    <source>
        <dbReference type="Proteomes" id="UP000075884"/>
    </source>
</evidence>
<organism evidence="1 2">
    <name type="scientific">Anopheles dirus</name>
    <dbReference type="NCBI Taxonomy" id="7168"/>
    <lineage>
        <taxon>Eukaryota</taxon>
        <taxon>Metazoa</taxon>
        <taxon>Ecdysozoa</taxon>
        <taxon>Arthropoda</taxon>
        <taxon>Hexapoda</taxon>
        <taxon>Insecta</taxon>
        <taxon>Pterygota</taxon>
        <taxon>Neoptera</taxon>
        <taxon>Endopterygota</taxon>
        <taxon>Diptera</taxon>
        <taxon>Nematocera</taxon>
        <taxon>Culicoidea</taxon>
        <taxon>Culicidae</taxon>
        <taxon>Anophelinae</taxon>
        <taxon>Anopheles</taxon>
    </lineage>
</organism>
<name>A0A182NYM4_9DIPT</name>
<evidence type="ECO:0000313" key="1">
    <source>
        <dbReference type="EnsemblMetazoa" id="ADIR014918-PA"/>
    </source>
</evidence>
<dbReference type="VEuPathDB" id="VectorBase:ADIR014918"/>
<keyword evidence="2" id="KW-1185">Reference proteome</keyword>
<dbReference type="EnsemblMetazoa" id="ADIR014918-RA">
    <property type="protein sequence ID" value="ADIR014918-PA"/>
    <property type="gene ID" value="ADIR014918"/>
</dbReference>
<reference evidence="2" key="1">
    <citation type="submission" date="2013-03" db="EMBL/GenBank/DDBJ databases">
        <title>The Genome Sequence of Anopheles dirus WRAIR2.</title>
        <authorList>
            <consortium name="The Broad Institute Genomics Platform"/>
            <person name="Neafsey D.E."/>
            <person name="Walton C."/>
            <person name="Walker B."/>
            <person name="Young S.K."/>
            <person name="Zeng Q."/>
            <person name="Gargeya S."/>
            <person name="Fitzgerald M."/>
            <person name="Haas B."/>
            <person name="Abouelleil A."/>
            <person name="Allen A.W."/>
            <person name="Alvarado L."/>
            <person name="Arachchi H.M."/>
            <person name="Berlin A.M."/>
            <person name="Chapman S.B."/>
            <person name="Gainer-Dewar J."/>
            <person name="Goldberg J."/>
            <person name="Griggs A."/>
            <person name="Gujja S."/>
            <person name="Hansen M."/>
            <person name="Howarth C."/>
            <person name="Imamovic A."/>
            <person name="Ireland A."/>
            <person name="Larimer J."/>
            <person name="McCowan C."/>
            <person name="Murphy C."/>
            <person name="Pearson M."/>
            <person name="Poon T.W."/>
            <person name="Priest M."/>
            <person name="Roberts A."/>
            <person name="Saif S."/>
            <person name="Shea T."/>
            <person name="Sisk P."/>
            <person name="Sykes S."/>
            <person name="Wortman J."/>
            <person name="Nusbaum C."/>
            <person name="Birren B."/>
        </authorList>
    </citation>
    <scope>NUCLEOTIDE SEQUENCE [LARGE SCALE GENOMIC DNA]</scope>
    <source>
        <strain evidence="2">WRAIR2</strain>
    </source>
</reference>
<reference evidence="1" key="2">
    <citation type="submission" date="2020-05" db="UniProtKB">
        <authorList>
            <consortium name="EnsemblMetazoa"/>
        </authorList>
    </citation>
    <scope>IDENTIFICATION</scope>
    <source>
        <strain evidence="1">WRAIR2</strain>
    </source>
</reference>
<proteinExistence type="predicted"/>